<comment type="caution">
    <text evidence="3">The sequence shown here is derived from an EMBL/GenBank/DDBJ whole genome shotgun (WGS) entry which is preliminary data.</text>
</comment>
<feature type="domain" description="DUF2264" evidence="2">
    <location>
        <begin position="389"/>
        <end position="601"/>
    </location>
</feature>
<feature type="domain" description="DUF2264" evidence="1">
    <location>
        <begin position="42"/>
        <end position="382"/>
    </location>
</feature>
<dbReference type="Pfam" id="PF20938">
    <property type="entry name" value="DUF2264_C"/>
    <property type="match status" value="1"/>
</dbReference>
<dbReference type="Pfam" id="PF10022">
    <property type="entry name" value="DUF2264"/>
    <property type="match status" value="1"/>
</dbReference>
<accession>A0AA37Z6X6</accession>
<gene>
    <name evidence="3" type="ORF">JAW44_002293</name>
</gene>
<dbReference type="PANTHER" id="PTHR35339:SF4">
    <property type="entry name" value="LINALOOL DEHYDRATASE_ISOMERASE DOMAIN-CONTAINING PROTEIN"/>
    <property type="match status" value="1"/>
</dbReference>
<dbReference type="EMBL" id="DACUGV010000003">
    <property type="protein sequence ID" value="HAT7592549.1"/>
    <property type="molecule type" value="Genomic_DNA"/>
</dbReference>
<organism evidence="3 4">
    <name type="scientific">Citrobacter werkmanii</name>
    <dbReference type="NCBI Taxonomy" id="67827"/>
    <lineage>
        <taxon>Bacteria</taxon>
        <taxon>Pseudomonadati</taxon>
        <taxon>Pseudomonadota</taxon>
        <taxon>Gammaproteobacteria</taxon>
        <taxon>Enterobacterales</taxon>
        <taxon>Enterobacteriaceae</taxon>
        <taxon>Citrobacter</taxon>
        <taxon>Citrobacter freundii complex</taxon>
    </lineage>
</organism>
<evidence type="ECO:0000259" key="2">
    <source>
        <dbReference type="Pfam" id="PF20938"/>
    </source>
</evidence>
<dbReference type="InterPro" id="IPR049237">
    <property type="entry name" value="DUF2264_C"/>
</dbReference>
<reference evidence="3" key="1">
    <citation type="journal article" date="2018" name="Genome Biol.">
        <title>SKESA: strategic k-mer extension for scrupulous assemblies.</title>
        <authorList>
            <person name="Souvorov A."/>
            <person name="Agarwala R."/>
            <person name="Lipman D.J."/>
        </authorList>
    </citation>
    <scope>NUCLEOTIDE SEQUENCE</scope>
    <source>
        <strain evidence="3">RS189</strain>
    </source>
</reference>
<dbReference type="PIRSF" id="PIRSF014753">
    <property type="entry name" value="UCP014753"/>
    <property type="match status" value="1"/>
</dbReference>
<evidence type="ECO:0000259" key="1">
    <source>
        <dbReference type="Pfam" id="PF10022"/>
    </source>
</evidence>
<evidence type="ECO:0000313" key="4">
    <source>
        <dbReference type="Proteomes" id="UP000867745"/>
    </source>
</evidence>
<reference evidence="3" key="2">
    <citation type="submission" date="2020-11" db="EMBL/GenBank/DDBJ databases">
        <authorList>
            <consortium name="NCBI Pathogen Detection Project"/>
        </authorList>
    </citation>
    <scope>NUCLEOTIDE SEQUENCE</scope>
    <source>
        <strain evidence="3">RS189</strain>
    </source>
</reference>
<dbReference type="Proteomes" id="UP000867745">
    <property type="component" value="Unassembled WGS sequence"/>
</dbReference>
<dbReference type="InterPro" id="IPR016624">
    <property type="entry name" value="UCP014753"/>
</dbReference>
<evidence type="ECO:0000313" key="3">
    <source>
        <dbReference type="EMBL" id="HAT7592549.1"/>
    </source>
</evidence>
<dbReference type="PANTHER" id="PTHR35339">
    <property type="entry name" value="LINALOOL DEHYDRATASE_ISOMERASE DOMAIN-CONTAINING PROTEIN"/>
    <property type="match status" value="1"/>
</dbReference>
<proteinExistence type="predicted"/>
<dbReference type="InterPro" id="IPR049349">
    <property type="entry name" value="DUF2264_N"/>
</dbReference>
<protein>
    <submittedName>
        <fullName evidence="3">DUF2264 domain-containing protein</fullName>
    </submittedName>
</protein>
<sequence length="631" mass="72426">MLFFITSVVWKYDNYHICMSAQILIMRPILHQMKRGFIMRARQEYAEKARQWLASAIPHLYRDNTRLDVGETSAQYPMDIAGMEGFARLLWILSPLLSGGDASEYREAFICGIRHGCDPEHPNYWGNLVDNDQRCVEMAAFGVALALPNTGLWDALTTDEQDNLERWLRQSADIQIPDNNWHFFPVLVQVGLKCVGRHYDMMVIDKHLNAIEPFWLGNGWYSDGAGKPRDYYISSGFHFYSLLYSHLMQDADPERCLRYRQRARQFAKDYIYYFTCEGDAIPFGRSLTYRFVQVAFWSAVVWTELDVFTIPIVKGVILRHLDWWFAQPFIGPDGLFTLGYTYPNLVMTEDYNSPCSPWWACKALLILALPEQSAFWQAESAPLPELEPIHPIKEAGQFIVHDDENRHAWMLMSGQYDRNNFVNFDAKYGKFAYSSHFGFTLERGHYGLNHAACDSMLMFSEQDNYWRGRRECDSVEMTDALIRSRWLPWSNVVVTTWLVPFQQGHIRIHRVETTRLLDCVEGGFALNRHQLIDTQTASHGVTLRASSGICQITDLLAERQPEVVTTPPNSNILYASPGEIPCLRSTLTPGTHWLACAVNATSLLSLPFAAAMAFDRENQVLTLGVKTLEII</sequence>
<name>A0AA37Z6X6_9ENTR</name>
<dbReference type="AlphaFoldDB" id="A0AA37Z6X6"/>